<feature type="compositionally biased region" description="Polar residues" evidence="1">
    <location>
        <begin position="271"/>
        <end position="282"/>
    </location>
</feature>
<organism evidence="2 3">
    <name type="scientific">Parnassius mnemosyne</name>
    <name type="common">clouded apollo</name>
    <dbReference type="NCBI Taxonomy" id="213953"/>
    <lineage>
        <taxon>Eukaryota</taxon>
        <taxon>Metazoa</taxon>
        <taxon>Ecdysozoa</taxon>
        <taxon>Arthropoda</taxon>
        <taxon>Hexapoda</taxon>
        <taxon>Insecta</taxon>
        <taxon>Pterygota</taxon>
        <taxon>Neoptera</taxon>
        <taxon>Endopterygota</taxon>
        <taxon>Lepidoptera</taxon>
        <taxon>Glossata</taxon>
        <taxon>Ditrysia</taxon>
        <taxon>Papilionoidea</taxon>
        <taxon>Papilionidae</taxon>
        <taxon>Parnassiinae</taxon>
        <taxon>Parnassini</taxon>
        <taxon>Parnassius</taxon>
        <taxon>Driopa</taxon>
    </lineage>
</organism>
<dbReference type="SUPFAM" id="SSF57756">
    <property type="entry name" value="Retrovirus zinc finger-like domains"/>
    <property type="match status" value="1"/>
</dbReference>
<dbReference type="AlphaFoldDB" id="A0AAV1LI50"/>
<name>A0AAV1LI50_9NEOP</name>
<evidence type="ECO:0000256" key="1">
    <source>
        <dbReference type="SAM" id="MobiDB-lite"/>
    </source>
</evidence>
<proteinExistence type="predicted"/>
<comment type="caution">
    <text evidence="2">The sequence shown here is derived from an EMBL/GenBank/DDBJ whole genome shotgun (WGS) entry which is preliminary data.</text>
</comment>
<feature type="region of interest" description="Disordered" evidence="1">
    <location>
        <begin position="271"/>
        <end position="294"/>
    </location>
</feature>
<feature type="region of interest" description="Disordered" evidence="1">
    <location>
        <begin position="206"/>
        <end position="240"/>
    </location>
</feature>
<accession>A0AAV1LI50</accession>
<protein>
    <recommendedName>
        <fullName evidence="4">Retrotransposon gag domain-containing protein</fullName>
    </recommendedName>
</protein>
<dbReference type="Proteomes" id="UP001314205">
    <property type="component" value="Unassembled WGS sequence"/>
</dbReference>
<dbReference type="GO" id="GO:0003676">
    <property type="term" value="F:nucleic acid binding"/>
    <property type="evidence" value="ECO:0007669"/>
    <property type="project" value="InterPro"/>
</dbReference>
<reference evidence="2 3" key="1">
    <citation type="submission" date="2023-11" db="EMBL/GenBank/DDBJ databases">
        <authorList>
            <person name="Hedman E."/>
            <person name="Englund M."/>
            <person name="Stromberg M."/>
            <person name="Nyberg Akerstrom W."/>
            <person name="Nylinder S."/>
            <person name="Jareborg N."/>
            <person name="Kallberg Y."/>
            <person name="Kronander E."/>
        </authorList>
    </citation>
    <scope>NUCLEOTIDE SEQUENCE [LARGE SCALE GENOMIC DNA]</scope>
</reference>
<dbReference type="InterPro" id="IPR036875">
    <property type="entry name" value="Znf_CCHC_sf"/>
</dbReference>
<sequence>MSKCEETPCASKNLPMRGEAEEKFVEIGVLLKFIKPFDGSRGKLNPFISNCQNAYSLASKSQKSILFKYILSQLEGRAETTCSIKDFESFEQFLEFLKQQFGERKHYSHLLSDLQDCKQNATESVNQFALRIETCLAKFLTEINISIPTKRKTELSGRVAAMEDLALHTFVIGLHPRLSQIVRCRDPDSLNSAVNFAVAEEKILSSIGKRPQPPQSQPIYNERRSPPRRNIPFQQNYRTDNFRPNTNVFCRYCKSVGHTIENCRKRQYNHSKQQFGTSTSQGPPHIFQQRGEHTPHKIHSVEQVGMLDQGHDEVDHNLNE</sequence>
<keyword evidence="3" id="KW-1185">Reference proteome</keyword>
<dbReference type="EMBL" id="CAVLGL010000091">
    <property type="protein sequence ID" value="CAK1595078.1"/>
    <property type="molecule type" value="Genomic_DNA"/>
</dbReference>
<evidence type="ECO:0000313" key="3">
    <source>
        <dbReference type="Proteomes" id="UP001314205"/>
    </source>
</evidence>
<evidence type="ECO:0000313" key="2">
    <source>
        <dbReference type="EMBL" id="CAK1595078.1"/>
    </source>
</evidence>
<dbReference type="GO" id="GO:0008270">
    <property type="term" value="F:zinc ion binding"/>
    <property type="evidence" value="ECO:0007669"/>
    <property type="project" value="InterPro"/>
</dbReference>
<evidence type="ECO:0008006" key="4">
    <source>
        <dbReference type="Google" id="ProtNLM"/>
    </source>
</evidence>
<gene>
    <name evidence="2" type="ORF">PARMNEM_LOCUS14612</name>
</gene>